<dbReference type="SUPFAM" id="SSF53474">
    <property type="entry name" value="alpha/beta-Hydrolases"/>
    <property type="match status" value="1"/>
</dbReference>
<dbReference type="SUPFAM" id="SSF82171">
    <property type="entry name" value="DPP6 N-terminal domain-like"/>
    <property type="match status" value="1"/>
</dbReference>
<protein>
    <submittedName>
        <fullName evidence="1">Peptidase S9 prolyl oligopeptidase active site domain protein</fullName>
    </submittedName>
</protein>
<comment type="caution">
    <text evidence="1">The sequence shown here is derived from an EMBL/GenBank/DDBJ whole genome shotgun (WGS) entry which is preliminary data.</text>
</comment>
<reference evidence="1 2" key="1">
    <citation type="journal article" date="2015" name="Nature">
        <title>rRNA introns, odd ribosomes, and small enigmatic genomes across a large radiation of phyla.</title>
        <authorList>
            <person name="Brown C.T."/>
            <person name="Hug L.A."/>
            <person name="Thomas B.C."/>
            <person name="Sharon I."/>
            <person name="Castelle C.J."/>
            <person name="Singh A."/>
            <person name="Wilkins M.J."/>
            <person name="Williams K.H."/>
            <person name="Banfield J.F."/>
        </authorList>
    </citation>
    <scope>NUCLEOTIDE SEQUENCE [LARGE SCALE GENOMIC DNA]</scope>
</reference>
<name>A0A0G0QM67_9BACT</name>
<evidence type="ECO:0000313" key="2">
    <source>
        <dbReference type="Proteomes" id="UP000033935"/>
    </source>
</evidence>
<dbReference type="InterPro" id="IPR029058">
    <property type="entry name" value="AB_hydrolase_fold"/>
</dbReference>
<sequence length="400" mass="47148">MNIWVKKTDDSFENARPLTDSKRPLTTFYWTSEGKYLVFVKDHNGDENLNIFAVSPYENVSEGELPATRNLTPFKNIAARIYKINDKDPDTMMIGLNDRDKAWYDLYKLRVSNGELKLIYENKDRIALFEFDWNDELRILFQRDENGTTTFLFKKDDVLVPIYQNDNSETAYTIEFNEENSKFYLVSNKGDVNLTTLYLFNPVTKEAEKIESDPINRVNINKVWINRLNKKIISTIYIDDKMEYNWHDKEWEKLYNYLKSKFPDREISFTSYTKDYSKLLVTVEADKYAPEIYLLDTKTKDLTFQYTPMQELKNLEKYLSPMQPVRYKSSDGLEIPAYLTVPSGVKPQNLPLVVIPHGGPKGFRDYWEFNPVVQYCNRISERVVAMENSFRMPVIWSGEN</sequence>
<dbReference type="AlphaFoldDB" id="A0A0G0QM67"/>
<accession>A0A0G0QM67</accession>
<dbReference type="PATRIC" id="fig|1618995.3.peg.1133"/>
<organism evidence="1 2">
    <name type="scientific">Candidatus Uhrbacteria bacterium GW2011_GWF2_39_13</name>
    <dbReference type="NCBI Taxonomy" id="1618995"/>
    <lineage>
        <taxon>Bacteria</taxon>
        <taxon>Candidatus Uhriibacteriota</taxon>
    </lineage>
</organism>
<dbReference type="EMBL" id="LBWG01000049">
    <property type="protein sequence ID" value="KKR02767.1"/>
    <property type="molecule type" value="Genomic_DNA"/>
</dbReference>
<evidence type="ECO:0000313" key="1">
    <source>
        <dbReference type="EMBL" id="KKR02767.1"/>
    </source>
</evidence>
<gene>
    <name evidence="1" type="ORF">UT30_C0049G0002</name>
</gene>
<proteinExistence type="predicted"/>
<dbReference type="Proteomes" id="UP000033935">
    <property type="component" value="Unassembled WGS sequence"/>
</dbReference>
<dbReference type="Gene3D" id="3.40.50.1820">
    <property type="entry name" value="alpha/beta hydrolase"/>
    <property type="match status" value="1"/>
</dbReference>